<dbReference type="SUPFAM" id="SSF47090">
    <property type="entry name" value="PGBD-like"/>
    <property type="match status" value="1"/>
</dbReference>
<dbReference type="InterPro" id="IPR036365">
    <property type="entry name" value="PGBD-like_sf"/>
</dbReference>
<evidence type="ECO:0000313" key="2">
    <source>
        <dbReference type="EMBL" id="TDL79894.1"/>
    </source>
</evidence>
<dbReference type="EMBL" id="SNAA01000007">
    <property type="protein sequence ID" value="TDL79894.1"/>
    <property type="molecule type" value="Genomic_DNA"/>
</dbReference>
<dbReference type="Proteomes" id="UP000295701">
    <property type="component" value="Unassembled WGS sequence"/>
</dbReference>
<evidence type="ECO:0000313" key="3">
    <source>
        <dbReference type="Proteomes" id="UP000295701"/>
    </source>
</evidence>
<feature type="domain" description="Peptidoglycan binding-like" evidence="1">
    <location>
        <begin position="99"/>
        <end position="140"/>
    </location>
</feature>
<accession>A0A4R6AAW2</accession>
<protein>
    <submittedName>
        <fullName evidence="2">Peptidoglycan-binding protein</fullName>
    </submittedName>
</protein>
<reference evidence="2 3" key="1">
    <citation type="submission" date="2019-03" db="EMBL/GenBank/DDBJ databases">
        <title>Primorskyibacter sp. SS33 isolated from sediments.</title>
        <authorList>
            <person name="Xunke S."/>
        </authorList>
    </citation>
    <scope>NUCLEOTIDE SEQUENCE [LARGE SCALE GENOMIC DNA]</scope>
    <source>
        <strain evidence="2 3">SS33</strain>
    </source>
</reference>
<gene>
    <name evidence="2" type="ORF">E2L08_08090</name>
</gene>
<name>A0A4R6AAW2_9RHOB</name>
<dbReference type="OrthoDB" id="7861420at2"/>
<comment type="caution">
    <text evidence="2">The sequence shown here is derived from an EMBL/GenBank/DDBJ whole genome shotgun (WGS) entry which is preliminary data.</text>
</comment>
<dbReference type="AlphaFoldDB" id="A0A4R6AAW2"/>
<dbReference type="InterPro" id="IPR036366">
    <property type="entry name" value="PGBDSf"/>
</dbReference>
<keyword evidence="3" id="KW-1185">Reference proteome</keyword>
<sequence length="165" mass="18172">MAVLLALLGACAPGLGPDVDRFREPELAATRSQRVDLSRPDICHSRDDTPAVIETVTEQFAETAPDGSISYRTETSQRIVENREEIWFETPCRDVWTEEFIAAVQRALIVRGYMPGPPSGEVDRATRKAIRAFQAGQGIDSDVLSIAGAKRLGLIVYDRDEALGR</sequence>
<evidence type="ECO:0000259" key="1">
    <source>
        <dbReference type="Pfam" id="PF01471"/>
    </source>
</evidence>
<proteinExistence type="predicted"/>
<organism evidence="2 3">
    <name type="scientific">Palleronia sediminis</name>
    <dbReference type="NCBI Taxonomy" id="2547833"/>
    <lineage>
        <taxon>Bacteria</taxon>
        <taxon>Pseudomonadati</taxon>
        <taxon>Pseudomonadota</taxon>
        <taxon>Alphaproteobacteria</taxon>
        <taxon>Rhodobacterales</taxon>
        <taxon>Roseobacteraceae</taxon>
        <taxon>Palleronia</taxon>
    </lineage>
</organism>
<dbReference type="Pfam" id="PF01471">
    <property type="entry name" value="PG_binding_1"/>
    <property type="match status" value="1"/>
</dbReference>
<dbReference type="InterPro" id="IPR002477">
    <property type="entry name" value="Peptidoglycan-bd-like"/>
</dbReference>
<dbReference type="Gene3D" id="1.10.101.10">
    <property type="entry name" value="PGBD-like superfamily/PGBD"/>
    <property type="match status" value="1"/>
</dbReference>